<protein>
    <submittedName>
        <fullName evidence="3">Uncharacterized protein</fullName>
    </submittedName>
</protein>
<dbReference type="Proteomes" id="UP000199233">
    <property type="component" value="Unassembled WGS sequence"/>
</dbReference>
<proteinExistence type="predicted"/>
<evidence type="ECO:0000313" key="3">
    <source>
        <dbReference type="EMBL" id="SEQ39730.1"/>
    </source>
</evidence>
<sequence>MRAVLFLLGLLLSTALPAHEPAPANATRVLDKAAQHRLGLRTQRLDTPARPVLWPARVVADPQQRLRLMADQPGLLLAPPGGFPVAGSPVQAGQLLARLRPTLSDPERRDLEAEWEAAKRAVALGRLQIQRYSIDEAENLEVRLLTPSVQILLDYRAAQAREAQLAQALSGELLLRAPDQAYLLSSSARENRVVAAGEAIFELSAEHAVLLEAEPDMQAFEAQAAGRGLDARGQLLSLDLVAQGFDARTRNAQIWYRPQALPASEPLVVGESAQLLLTPRLPAGRYRLPSSSVFHQDGQDYIWLHEAPERFRAQRVVVLQRETGSLQIAAASAPEARVVTDAALLQTRVRP</sequence>
<dbReference type="GO" id="GO:0060003">
    <property type="term" value="P:copper ion export"/>
    <property type="evidence" value="ECO:0007669"/>
    <property type="project" value="TreeGrafter"/>
</dbReference>
<gene>
    <name evidence="3" type="ORF">SAMN04488038_10650</name>
</gene>
<dbReference type="RefSeq" id="WP_093284720.1">
    <property type="nucleotide sequence ID" value="NZ_FOFS01000006.1"/>
</dbReference>
<accession>A0A1H9FP17</accession>
<name>A0A1H9FP17_9GAMM</name>
<dbReference type="GO" id="GO:0030313">
    <property type="term" value="C:cell envelope"/>
    <property type="evidence" value="ECO:0007669"/>
    <property type="project" value="TreeGrafter"/>
</dbReference>
<dbReference type="EMBL" id="FOFS01000006">
    <property type="protein sequence ID" value="SEQ39730.1"/>
    <property type="molecule type" value="Genomic_DNA"/>
</dbReference>
<dbReference type="STRING" id="489703.SAMN04488038_10650"/>
<dbReference type="AlphaFoldDB" id="A0A1H9FP17"/>
<dbReference type="PANTHER" id="PTHR30097">
    <property type="entry name" value="CATION EFFLUX SYSTEM PROTEIN CUSB"/>
    <property type="match status" value="1"/>
</dbReference>
<feature type="chain" id="PRO_5011531515" evidence="2">
    <location>
        <begin position="19"/>
        <end position="351"/>
    </location>
</feature>
<keyword evidence="1" id="KW-0813">Transport</keyword>
<evidence type="ECO:0000256" key="1">
    <source>
        <dbReference type="ARBA" id="ARBA00022448"/>
    </source>
</evidence>
<feature type="signal peptide" evidence="2">
    <location>
        <begin position="1"/>
        <end position="18"/>
    </location>
</feature>
<dbReference type="PANTHER" id="PTHR30097:SF4">
    <property type="entry name" value="SLR6042 PROTEIN"/>
    <property type="match status" value="1"/>
</dbReference>
<evidence type="ECO:0000256" key="2">
    <source>
        <dbReference type="SAM" id="SignalP"/>
    </source>
</evidence>
<dbReference type="GO" id="GO:0015679">
    <property type="term" value="P:plasma membrane copper ion transport"/>
    <property type="evidence" value="ECO:0007669"/>
    <property type="project" value="TreeGrafter"/>
</dbReference>
<evidence type="ECO:0000313" key="4">
    <source>
        <dbReference type="Proteomes" id="UP000199233"/>
    </source>
</evidence>
<keyword evidence="2" id="KW-0732">Signal</keyword>
<dbReference type="InterPro" id="IPR051909">
    <property type="entry name" value="MFP_Cation_Efflux"/>
</dbReference>
<keyword evidence="4" id="KW-1185">Reference proteome</keyword>
<dbReference type="OrthoDB" id="7058021at2"/>
<organism evidence="3 4">
    <name type="scientific">Solimonas aquatica</name>
    <dbReference type="NCBI Taxonomy" id="489703"/>
    <lineage>
        <taxon>Bacteria</taxon>
        <taxon>Pseudomonadati</taxon>
        <taxon>Pseudomonadota</taxon>
        <taxon>Gammaproteobacteria</taxon>
        <taxon>Nevskiales</taxon>
        <taxon>Nevskiaceae</taxon>
        <taxon>Solimonas</taxon>
    </lineage>
</organism>
<reference evidence="3 4" key="1">
    <citation type="submission" date="2016-10" db="EMBL/GenBank/DDBJ databases">
        <authorList>
            <person name="de Groot N.N."/>
        </authorList>
    </citation>
    <scope>NUCLEOTIDE SEQUENCE [LARGE SCALE GENOMIC DNA]</scope>
    <source>
        <strain evidence="3 4">DSM 25927</strain>
    </source>
</reference>